<dbReference type="SUPFAM" id="SSF58104">
    <property type="entry name" value="Methyl-accepting chemotaxis protein (MCP) signaling domain"/>
    <property type="match status" value="1"/>
</dbReference>
<evidence type="ECO:0000256" key="6">
    <source>
        <dbReference type="ARBA" id="ARBA00023136"/>
    </source>
</evidence>
<evidence type="ECO:0000256" key="10">
    <source>
        <dbReference type="SAM" id="Coils"/>
    </source>
</evidence>
<dbReference type="PATRIC" id="fig|1385369.3.peg.4382"/>
<dbReference type="SMART" id="SM00283">
    <property type="entry name" value="MA"/>
    <property type="match status" value="1"/>
</dbReference>
<dbReference type="PANTHER" id="PTHR32089:SF112">
    <property type="entry name" value="LYSOZYME-LIKE PROTEIN-RELATED"/>
    <property type="match status" value="1"/>
</dbReference>
<evidence type="ECO:0000256" key="7">
    <source>
        <dbReference type="ARBA" id="ARBA00023224"/>
    </source>
</evidence>
<dbReference type="Gene3D" id="6.10.340.10">
    <property type="match status" value="1"/>
</dbReference>
<evidence type="ECO:0000256" key="1">
    <source>
        <dbReference type="ARBA" id="ARBA00004429"/>
    </source>
</evidence>
<proteinExistence type="inferred from homology"/>
<keyword evidence="6" id="KW-0472">Membrane</keyword>
<evidence type="ECO:0000313" key="14">
    <source>
        <dbReference type="EMBL" id="EWY38616.1"/>
    </source>
</evidence>
<dbReference type="GO" id="GO:0005886">
    <property type="term" value="C:plasma membrane"/>
    <property type="evidence" value="ECO:0007669"/>
    <property type="project" value="UniProtKB-SubCell"/>
</dbReference>
<reference evidence="14 15" key="1">
    <citation type="submission" date="2013-08" db="EMBL/GenBank/DDBJ databases">
        <title>The genome sequence of Skermanella stibiiresistens.</title>
        <authorList>
            <person name="Zhu W."/>
            <person name="Wang G."/>
        </authorList>
    </citation>
    <scope>NUCLEOTIDE SEQUENCE [LARGE SCALE GENOMIC DNA]</scope>
    <source>
        <strain evidence="14 15">SB22</strain>
    </source>
</reference>
<dbReference type="InterPro" id="IPR003660">
    <property type="entry name" value="HAMP_dom"/>
</dbReference>
<dbReference type="AlphaFoldDB" id="W9H1F4"/>
<dbReference type="Gene3D" id="1.10.287.950">
    <property type="entry name" value="Methyl-accepting chemotaxis protein"/>
    <property type="match status" value="1"/>
</dbReference>
<dbReference type="GO" id="GO:0004888">
    <property type="term" value="F:transmembrane signaling receptor activity"/>
    <property type="evidence" value="ECO:0007669"/>
    <property type="project" value="InterPro"/>
</dbReference>
<keyword evidence="5" id="KW-1133">Transmembrane helix</keyword>
<evidence type="ECO:0000259" key="12">
    <source>
        <dbReference type="PROSITE" id="PS50192"/>
    </source>
</evidence>
<dbReference type="Proteomes" id="UP000019486">
    <property type="component" value="Unassembled WGS sequence"/>
</dbReference>
<evidence type="ECO:0008006" key="16">
    <source>
        <dbReference type="Google" id="ProtNLM"/>
    </source>
</evidence>
<dbReference type="STRING" id="1385369.N825_12455"/>
<keyword evidence="2" id="KW-1003">Cell membrane</keyword>
<dbReference type="Pfam" id="PF00672">
    <property type="entry name" value="HAMP"/>
    <property type="match status" value="1"/>
</dbReference>
<dbReference type="PROSITE" id="PS50111">
    <property type="entry name" value="CHEMOTAXIS_TRANSDUC_2"/>
    <property type="match status" value="1"/>
</dbReference>
<dbReference type="InterPro" id="IPR029151">
    <property type="entry name" value="Sensor-like_sf"/>
</dbReference>
<feature type="domain" description="T-SNARE coiled-coil homology" evidence="12">
    <location>
        <begin position="450"/>
        <end position="502"/>
    </location>
</feature>
<protein>
    <recommendedName>
        <fullName evidence="16">Methyl-accepting chemotaxis protein</fullName>
    </recommendedName>
</protein>
<dbReference type="Pfam" id="PF00015">
    <property type="entry name" value="MCPsignal"/>
    <property type="match status" value="1"/>
</dbReference>
<dbReference type="InterPro" id="IPR000727">
    <property type="entry name" value="T_SNARE_dom"/>
</dbReference>
<dbReference type="EMBL" id="AVFL01000017">
    <property type="protein sequence ID" value="EWY38616.1"/>
    <property type="molecule type" value="Genomic_DNA"/>
</dbReference>
<keyword evidence="15" id="KW-1185">Reference proteome</keyword>
<comment type="similarity">
    <text evidence="8">Belongs to the methyl-accepting chemotaxis (MCP) protein family.</text>
</comment>
<dbReference type="GO" id="GO:0007165">
    <property type="term" value="P:signal transduction"/>
    <property type="evidence" value="ECO:0007669"/>
    <property type="project" value="UniProtKB-KW"/>
</dbReference>
<dbReference type="SMART" id="SM00304">
    <property type="entry name" value="HAMP"/>
    <property type="match status" value="1"/>
</dbReference>
<dbReference type="InterPro" id="IPR004090">
    <property type="entry name" value="Chemotax_Me-accpt_rcpt"/>
</dbReference>
<dbReference type="Pfam" id="PF17202">
    <property type="entry name" value="sCache_3_3"/>
    <property type="match status" value="1"/>
</dbReference>
<feature type="domain" description="Methyl-accepting transducer" evidence="11">
    <location>
        <begin position="281"/>
        <end position="524"/>
    </location>
</feature>
<dbReference type="PROSITE" id="PS50192">
    <property type="entry name" value="T_SNARE"/>
    <property type="match status" value="1"/>
</dbReference>
<evidence type="ECO:0000256" key="9">
    <source>
        <dbReference type="PROSITE-ProRule" id="PRU00284"/>
    </source>
</evidence>
<dbReference type="InterPro" id="IPR033463">
    <property type="entry name" value="sCache_3"/>
</dbReference>
<comment type="subcellular location">
    <subcellularLocation>
        <location evidence="1">Cell inner membrane</location>
        <topology evidence="1">Multi-pass membrane protein</topology>
    </subcellularLocation>
</comment>
<keyword evidence="10" id="KW-0175">Coiled coil</keyword>
<gene>
    <name evidence="14" type="ORF">N825_12455</name>
</gene>
<evidence type="ECO:0000256" key="2">
    <source>
        <dbReference type="ARBA" id="ARBA00022475"/>
    </source>
</evidence>
<dbReference type="SUPFAM" id="SSF103190">
    <property type="entry name" value="Sensory domain-like"/>
    <property type="match status" value="1"/>
</dbReference>
<dbReference type="CDD" id="cd06225">
    <property type="entry name" value="HAMP"/>
    <property type="match status" value="1"/>
</dbReference>
<dbReference type="PROSITE" id="PS50885">
    <property type="entry name" value="HAMP"/>
    <property type="match status" value="1"/>
</dbReference>
<organism evidence="14 15">
    <name type="scientific">Skermanella stibiiresistens SB22</name>
    <dbReference type="NCBI Taxonomy" id="1385369"/>
    <lineage>
        <taxon>Bacteria</taxon>
        <taxon>Pseudomonadati</taxon>
        <taxon>Pseudomonadota</taxon>
        <taxon>Alphaproteobacteria</taxon>
        <taxon>Rhodospirillales</taxon>
        <taxon>Azospirillaceae</taxon>
        <taxon>Skermanella</taxon>
    </lineage>
</organism>
<evidence type="ECO:0000259" key="11">
    <source>
        <dbReference type="PROSITE" id="PS50111"/>
    </source>
</evidence>
<evidence type="ECO:0000256" key="8">
    <source>
        <dbReference type="ARBA" id="ARBA00029447"/>
    </source>
</evidence>
<keyword evidence="3" id="KW-0997">Cell inner membrane</keyword>
<sequence>MVIAALATLGFVIYLFNDKAQRDYAEGLAQDRQESTMRVAWDVLRQYGSEFQVKDDKLLAGDTALNGFFDPVDRVKSLVGGTATIFLGDTRVATNVQKSDGTRAVGTKLAPGPVHDAVLKRGVPFRGEADILGTAYFTAYDPIKNAKGDVIGVLYVGLPKADFFAEVDATSEWVAAISAVVTVVMACLCLLLGRILFRPLKAIGVAMERLSEGDLTVDVAWTDRADEIGAMARAVRVFKENGLDKRRMEAERDLAKAEAEREGKAAMARMADRFEDNVKGIVEAVASAATEMRNTATVMTDTADTTSHQATAVAAASGQASANVQTVAAATEELSSSIAEIGRQITISSQVASEAVTRAERTNGTMGSLVRAADEIGQVVELINSIAGQTNLLALNATIEAARAGEAGKGFAIVASEVKTLATQTAKATEDIQAKVKEIQGATGGAQVAIEGIGKVIGRMNEITTTIASAIEEQGAATRDISSNIGQAARGTEEVSANIGGVTEAASETGTAASQVLGASEGLAREAEKLRAEVANFIATIRAA</sequence>
<keyword evidence="4" id="KW-0812">Transmembrane</keyword>
<dbReference type="PANTHER" id="PTHR32089">
    <property type="entry name" value="METHYL-ACCEPTING CHEMOTAXIS PROTEIN MCPB"/>
    <property type="match status" value="1"/>
</dbReference>
<evidence type="ECO:0000259" key="13">
    <source>
        <dbReference type="PROSITE" id="PS50885"/>
    </source>
</evidence>
<dbReference type="InterPro" id="IPR004089">
    <property type="entry name" value="MCPsignal_dom"/>
</dbReference>
<comment type="caution">
    <text evidence="14">The sequence shown here is derived from an EMBL/GenBank/DDBJ whole genome shotgun (WGS) entry which is preliminary data.</text>
</comment>
<evidence type="ECO:0000256" key="5">
    <source>
        <dbReference type="ARBA" id="ARBA00022989"/>
    </source>
</evidence>
<evidence type="ECO:0000313" key="15">
    <source>
        <dbReference type="Proteomes" id="UP000019486"/>
    </source>
</evidence>
<feature type="domain" description="HAMP" evidence="13">
    <location>
        <begin position="194"/>
        <end position="247"/>
    </location>
</feature>
<feature type="coiled-coil region" evidence="10">
    <location>
        <begin position="240"/>
        <end position="267"/>
    </location>
</feature>
<keyword evidence="7 9" id="KW-0807">Transducer</keyword>
<evidence type="ECO:0000256" key="4">
    <source>
        <dbReference type="ARBA" id="ARBA00022692"/>
    </source>
</evidence>
<dbReference type="PRINTS" id="PR00260">
    <property type="entry name" value="CHEMTRNSDUCR"/>
</dbReference>
<accession>W9H1F4</accession>
<name>W9H1F4_9PROT</name>
<evidence type="ECO:0000256" key="3">
    <source>
        <dbReference type="ARBA" id="ARBA00022519"/>
    </source>
</evidence>
<dbReference type="GO" id="GO:0006935">
    <property type="term" value="P:chemotaxis"/>
    <property type="evidence" value="ECO:0007669"/>
    <property type="project" value="InterPro"/>
</dbReference>